<proteinExistence type="predicted"/>
<evidence type="ECO:0000313" key="2">
    <source>
        <dbReference type="Proteomes" id="UP001459204"/>
    </source>
</evidence>
<organism evidence="1 2">
    <name type="scientific">Pseudoxanthomonas putridarboris</name>
    <dbReference type="NCBI Taxonomy" id="752605"/>
    <lineage>
        <taxon>Bacteria</taxon>
        <taxon>Pseudomonadati</taxon>
        <taxon>Pseudomonadota</taxon>
        <taxon>Gammaproteobacteria</taxon>
        <taxon>Lysobacterales</taxon>
        <taxon>Lysobacteraceae</taxon>
        <taxon>Pseudoxanthomonas</taxon>
    </lineage>
</organism>
<keyword evidence="2" id="KW-1185">Reference proteome</keyword>
<dbReference type="RefSeq" id="WP_341725698.1">
    <property type="nucleotide sequence ID" value="NZ_JBBWWT010000003.1"/>
</dbReference>
<accession>A0ABU9IZV9</accession>
<sequence>MTNGTGSVVMATSGRFAGAATASAWRSVQSRTLTKKRAAMNSRRPAPFLLALALAFAAAPMAAAAGEAITDCVDLGNDQEIVRAAGGQQFFLRNGSDHYRVAFQQSCSSITTTSRIDISTEGQANRLCADDTRVQTNRDTCRVASVETISAEEFTKRKKRSRR</sequence>
<name>A0ABU9IZV9_9GAMM</name>
<reference evidence="1 2" key="1">
    <citation type="submission" date="2024-04" db="EMBL/GenBank/DDBJ databases">
        <title>Draft genome sequence of Pseudoxanthomonas putridarboris WD12.</title>
        <authorList>
            <person name="Oh J."/>
        </authorList>
    </citation>
    <scope>NUCLEOTIDE SEQUENCE [LARGE SCALE GENOMIC DNA]</scope>
    <source>
        <strain evidence="1 2">WD12</strain>
    </source>
</reference>
<protein>
    <submittedName>
        <fullName evidence="1">Uncharacterized protein</fullName>
    </submittedName>
</protein>
<comment type="caution">
    <text evidence="1">The sequence shown here is derived from an EMBL/GenBank/DDBJ whole genome shotgun (WGS) entry which is preliminary data.</text>
</comment>
<evidence type="ECO:0000313" key="1">
    <source>
        <dbReference type="EMBL" id="MEL1264520.1"/>
    </source>
</evidence>
<dbReference type="EMBL" id="JBBWWT010000003">
    <property type="protein sequence ID" value="MEL1264520.1"/>
    <property type="molecule type" value="Genomic_DNA"/>
</dbReference>
<gene>
    <name evidence="1" type="ORF">AAD027_09090</name>
</gene>
<dbReference type="Proteomes" id="UP001459204">
    <property type="component" value="Unassembled WGS sequence"/>
</dbReference>